<sequence length="74" mass="7713">MAAALSAPEDNASGRLDASMHARTKTPASLPNASPEMATDDDPPVDHLLAQSPTFSIDRNDFQAAAAPTLPLKL</sequence>
<dbReference type="Proteomes" id="UP000615446">
    <property type="component" value="Unassembled WGS sequence"/>
</dbReference>
<keyword evidence="4" id="KW-1185">Reference proteome</keyword>
<gene>
    <name evidence="3" type="ORF">RCL2_001613700</name>
    <name evidence="2" type="ORF">RclHR1_18820004</name>
</gene>
<accession>A0A2Z6QN13</accession>
<evidence type="ECO:0000313" key="4">
    <source>
        <dbReference type="Proteomes" id="UP000247702"/>
    </source>
</evidence>
<reference evidence="3" key="2">
    <citation type="submission" date="2019-10" db="EMBL/GenBank/DDBJ databases">
        <title>Conservation and host-specific expression of non-tandemly repeated heterogenous ribosome RNA gene in arbuscular mycorrhizal fungi.</title>
        <authorList>
            <person name="Maeda T."/>
            <person name="Kobayashi Y."/>
            <person name="Nakagawa T."/>
            <person name="Ezawa T."/>
            <person name="Yamaguchi K."/>
            <person name="Bino T."/>
            <person name="Nishimoto Y."/>
            <person name="Shigenobu S."/>
            <person name="Kawaguchi M."/>
        </authorList>
    </citation>
    <scope>NUCLEOTIDE SEQUENCE</scope>
    <source>
        <strain evidence="3">HR1</strain>
    </source>
</reference>
<evidence type="ECO:0000256" key="1">
    <source>
        <dbReference type="SAM" id="MobiDB-lite"/>
    </source>
</evidence>
<protein>
    <submittedName>
        <fullName evidence="2">Uncharacterized protein</fullName>
    </submittedName>
</protein>
<organism evidence="2 4">
    <name type="scientific">Rhizophagus clarus</name>
    <dbReference type="NCBI Taxonomy" id="94130"/>
    <lineage>
        <taxon>Eukaryota</taxon>
        <taxon>Fungi</taxon>
        <taxon>Fungi incertae sedis</taxon>
        <taxon>Mucoromycota</taxon>
        <taxon>Glomeromycotina</taxon>
        <taxon>Glomeromycetes</taxon>
        <taxon>Glomerales</taxon>
        <taxon>Glomeraceae</taxon>
        <taxon>Rhizophagus</taxon>
    </lineage>
</organism>
<name>A0A2Z6QN13_9GLOM</name>
<evidence type="ECO:0000313" key="2">
    <source>
        <dbReference type="EMBL" id="GBB91497.1"/>
    </source>
</evidence>
<comment type="caution">
    <text evidence="2">The sequence shown here is derived from an EMBL/GenBank/DDBJ whole genome shotgun (WGS) entry which is preliminary data.</text>
</comment>
<feature type="region of interest" description="Disordered" evidence="1">
    <location>
        <begin position="1"/>
        <end position="46"/>
    </location>
</feature>
<evidence type="ECO:0000313" key="3">
    <source>
        <dbReference type="EMBL" id="GES89232.1"/>
    </source>
</evidence>
<proteinExistence type="predicted"/>
<dbReference type="EMBL" id="BLAL01000183">
    <property type="protein sequence ID" value="GES89232.1"/>
    <property type="molecule type" value="Genomic_DNA"/>
</dbReference>
<dbReference type="AlphaFoldDB" id="A0A2Z6QN13"/>
<dbReference type="Proteomes" id="UP000247702">
    <property type="component" value="Unassembled WGS sequence"/>
</dbReference>
<reference evidence="2 4" key="1">
    <citation type="submission" date="2017-11" db="EMBL/GenBank/DDBJ databases">
        <title>The genome of Rhizophagus clarus HR1 reveals common genetic basis of auxotrophy among arbuscular mycorrhizal fungi.</title>
        <authorList>
            <person name="Kobayashi Y."/>
        </authorList>
    </citation>
    <scope>NUCLEOTIDE SEQUENCE [LARGE SCALE GENOMIC DNA]</scope>
    <source>
        <strain evidence="2 4">HR1</strain>
    </source>
</reference>
<dbReference type="EMBL" id="BEXD01000982">
    <property type="protein sequence ID" value="GBB91497.1"/>
    <property type="molecule type" value="Genomic_DNA"/>
</dbReference>